<feature type="region of interest" description="Disordered" evidence="1">
    <location>
        <begin position="58"/>
        <end position="94"/>
    </location>
</feature>
<dbReference type="RefSeq" id="WP_063604306.1">
    <property type="nucleotide sequence ID" value="NZ_CP048261.1"/>
</dbReference>
<organism evidence="2 3">
    <name type="scientific">Streptomyces rimosus subsp. rimosus (strain ATCC 10970 / DSM 40260 / JCM 4667 / NRRL 2234)</name>
    <dbReference type="NCBI Taxonomy" id="1265868"/>
    <lineage>
        <taxon>Bacteria</taxon>
        <taxon>Bacillati</taxon>
        <taxon>Actinomycetota</taxon>
        <taxon>Actinomycetes</taxon>
        <taxon>Kitasatosporales</taxon>
        <taxon>Streptomycetaceae</taxon>
        <taxon>Streptomyces</taxon>
    </lineage>
</organism>
<gene>
    <name evidence="2" type="ORF">SRIM_020460</name>
</gene>
<reference evidence="2" key="3">
    <citation type="journal article" date="2021" name="bioRxiv">
        <title>Bilateral symmetry of linear streptomycete chromosomes.</title>
        <authorList>
            <person name="Algora-Gallardo L."/>
            <person name="Schniete J.K."/>
            <person name="Mark D.R."/>
            <person name="Hunter I.S."/>
            <person name="Herron P.R."/>
        </authorList>
    </citation>
    <scope>NUCLEOTIDE SEQUENCE</scope>
    <source>
        <strain evidence="2">ATCC 10970</strain>
    </source>
</reference>
<dbReference type="AlphaFoldDB" id="A0A8A1UPJ1"/>
<sequence length="135" mass="14344">MSRKPRPVTVTVRVLGGRHELALRGVTRQDDSFRIGYTITPPLPDDAEGGTVLPVLEAEDDLGNEYSDRGGAYGTSDDGSHTDGTLTAQPALPEGARSVAVRVTFLRGGEEYSYEVALDVPPAAPQRAKRVSPGP</sequence>
<protein>
    <submittedName>
        <fullName evidence="2">Uncharacterized protein</fullName>
    </submittedName>
</protein>
<name>A0A8A1UPJ1_STRR1</name>
<evidence type="ECO:0000256" key="1">
    <source>
        <dbReference type="SAM" id="MobiDB-lite"/>
    </source>
</evidence>
<dbReference type="GeneID" id="66856380"/>
<proteinExistence type="predicted"/>
<dbReference type="Proteomes" id="UP000011074">
    <property type="component" value="Chromosome"/>
</dbReference>
<dbReference type="EMBL" id="CP048261">
    <property type="protein sequence ID" value="QST82210.1"/>
    <property type="molecule type" value="Genomic_DNA"/>
</dbReference>
<reference evidence="2" key="1">
    <citation type="submission" date="2012-12" db="EMBL/GenBank/DDBJ databases">
        <authorList>
            <person name="Pethick F.E."/>
            <person name="MacFadyen A.C."/>
            <person name="Tang Z."/>
            <person name="Sangal V."/>
            <person name="Tze-Tze L."/>
            <person name="Chu J."/>
            <person name="Guo M."/>
            <person name="Kirby R."/>
            <person name="Hoskisson P.A."/>
            <person name="Herron P.R."/>
            <person name="Hunter I.S."/>
        </authorList>
    </citation>
    <scope>NUCLEOTIDE SEQUENCE</scope>
    <source>
        <strain evidence="2">ATCC 10970</strain>
    </source>
</reference>
<evidence type="ECO:0000313" key="3">
    <source>
        <dbReference type="Proteomes" id="UP000011074"/>
    </source>
</evidence>
<evidence type="ECO:0000313" key="2">
    <source>
        <dbReference type="EMBL" id="QST82210.1"/>
    </source>
</evidence>
<accession>A0A8A1UPJ1</accession>
<reference evidence="2" key="2">
    <citation type="submission" date="2020-01" db="EMBL/GenBank/DDBJ databases">
        <authorList>
            <person name="Algora L."/>
            <person name="Schniete J.K."/>
            <person name="MacFadyen A."/>
            <person name="Hoskisson P.A."/>
            <person name="Hunter I.S."/>
            <person name="Herron P.R."/>
        </authorList>
    </citation>
    <scope>NUCLEOTIDE SEQUENCE</scope>
    <source>
        <strain evidence="2">ATCC 10970</strain>
    </source>
</reference>